<dbReference type="AlphaFoldDB" id="A0A9D4NM97"/>
<sequence>MQSSLSTILKLRGWKNYHSWENCIYGLLAQHGFYQLFNEDFNQTTMTASERAKAAGIIITSLDEEVARKITVSHRMDPKGLLKFLKDSYGKSEASYVSIGISLLNLELNDISDIELFLENCKNLYNDINKLASEDEKLCEKFFVTIVLAKVKSKFRFITDLELNPNATINMATVFGKMISEARSIKNNQSSSDIGNSLNVMSVSKNNKMFCSYCKRTNHTIKSCFRRLRANNQNQDSSSSSSSTEPQSDHSDKFKNASGVSIAVNSFSVNQYRNNWLFDSGADNHFCCNRKLFKKIWKINKISISQFNPNDHITCDEYGSIDITTDTGILEIEAYYVPQGQNVISVTRLSRYGFSVSFTKSGLKITKDNDLVWFIENQTHGRFFSACPVQSSSKDWHNILGHADFNKLKILSQKYLFVQSKPYECDVCSANKMCKPKFEKSQHHHSKSPMEVVYADLCGPFPFSIHNQKYMLFHMFGSKAFIKLDHFENKLVPRASPVMFIGLDHSKFIVYDPKTNKITSSRNIKFTDEIYSIQDPNYETSSIFSNFIQQLDYHSKQDFDDDNYDSSDYVISEIPIIDNQTPDFNINLIHDCNSSTDEMSNHASLVNQQSDDFSASNDDLSVSNSTNDSEATIENNDLPIAWRKPDRSVKIPDRLGYLGIEIIKRNDGFYLSQSKYIESLSVQYQVNEAKYVKCPLLNSLLVDLNDKSTNFPIRNLIGSLLYIANWTRPDICTAVNQLSQYLHKPTDRLWRHALNVLKYLNSTKLVSLCLGSKSDKIIGFADANFATDSTDRKSVSGIAIFLFGSLVDWTSSKQKIVAESTSVAELIALHGCVKKLEILYCCLVSLNMKIIIPIEIYDDSQNVLQRINNGLSKAADVKLKYIIEQMNVGLIKLKFIPTTEQIADPLTKIIIRDYDNIRKNFGLILT</sequence>
<comment type="caution">
    <text evidence="4">The sequence shown here is derived from an EMBL/GenBank/DDBJ whole genome shotgun (WGS) entry which is preliminary data.</text>
</comment>
<evidence type="ECO:0000256" key="1">
    <source>
        <dbReference type="SAM" id="MobiDB-lite"/>
    </source>
</evidence>
<dbReference type="Proteomes" id="UP000828236">
    <property type="component" value="Unassembled WGS sequence"/>
</dbReference>
<evidence type="ECO:0000259" key="2">
    <source>
        <dbReference type="Pfam" id="PF22936"/>
    </source>
</evidence>
<feature type="region of interest" description="Disordered" evidence="1">
    <location>
        <begin position="232"/>
        <end position="254"/>
    </location>
</feature>
<dbReference type="PANTHER" id="PTHR11439">
    <property type="entry name" value="GAG-POL-RELATED RETROTRANSPOSON"/>
    <property type="match status" value="1"/>
</dbReference>
<dbReference type="Pfam" id="PF25597">
    <property type="entry name" value="SH3_retrovirus"/>
    <property type="match status" value="1"/>
</dbReference>
<feature type="domain" description="Retrovirus-related Pol polyprotein from transposon TNT 1-94-like beta-barrel" evidence="2">
    <location>
        <begin position="276"/>
        <end position="353"/>
    </location>
</feature>
<reference evidence="4" key="1">
    <citation type="submission" date="2020-06" db="EMBL/GenBank/DDBJ databases">
        <authorList>
            <person name="Ji K."/>
            <person name="Li J."/>
        </authorList>
    </citation>
    <scope>NUCLEOTIDE SEQUENCE</scope>
    <source>
        <strain evidence="4">JKM2019</strain>
        <tissue evidence="4">Whole body</tissue>
    </source>
</reference>
<feature type="domain" description="Retroviral polymerase SH3-like" evidence="3">
    <location>
        <begin position="478"/>
        <end position="532"/>
    </location>
</feature>
<evidence type="ECO:0000313" key="4">
    <source>
        <dbReference type="EMBL" id="KAH7636480.1"/>
    </source>
</evidence>
<evidence type="ECO:0000259" key="3">
    <source>
        <dbReference type="Pfam" id="PF25597"/>
    </source>
</evidence>
<dbReference type="CDD" id="cd09272">
    <property type="entry name" value="RNase_HI_RT_Ty1"/>
    <property type="match status" value="1"/>
</dbReference>
<proteinExistence type="predicted"/>
<name>A0A9D4NM97_DERFA</name>
<dbReference type="InterPro" id="IPR057670">
    <property type="entry name" value="SH3_retrovirus"/>
</dbReference>
<protein>
    <submittedName>
        <fullName evidence="4">Copia protein</fullName>
    </submittedName>
</protein>
<gene>
    <name evidence="4" type="ORF">HUG17_10450</name>
</gene>
<feature type="compositionally biased region" description="Low complexity" evidence="1">
    <location>
        <begin position="232"/>
        <end position="246"/>
    </location>
</feature>
<dbReference type="InterPro" id="IPR054722">
    <property type="entry name" value="PolX-like_BBD"/>
</dbReference>
<dbReference type="EMBL" id="SDOV01000010">
    <property type="protein sequence ID" value="KAH7636480.1"/>
    <property type="molecule type" value="Genomic_DNA"/>
</dbReference>
<dbReference type="PANTHER" id="PTHR11439:SF440">
    <property type="entry name" value="INTEGRASE CATALYTIC DOMAIN-CONTAINING PROTEIN"/>
    <property type="match status" value="1"/>
</dbReference>
<dbReference type="Pfam" id="PF22936">
    <property type="entry name" value="Pol_BBD"/>
    <property type="match status" value="1"/>
</dbReference>
<accession>A0A9D4NM97</accession>
<organism evidence="4">
    <name type="scientific">Dermatophagoides farinae</name>
    <name type="common">American house dust mite</name>
    <dbReference type="NCBI Taxonomy" id="6954"/>
    <lineage>
        <taxon>Eukaryota</taxon>
        <taxon>Metazoa</taxon>
        <taxon>Ecdysozoa</taxon>
        <taxon>Arthropoda</taxon>
        <taxon>Chelicerata</taxon>
        <taxon>Arachnida</taxon>
        <taxon>Acari</taxon>
        <taxon>Acariformes</taxon>
        <taxon>Sarcoptiformes</taxon>
        <taxon>Astigmata</taxon>
        <taxon>Psoroptidia</taxon>
        <taxon>Analgoidea</taxon>
        <taxon>Pyroglyphidae</taxon>
        <taxon>Dermatophagoidinae</taxon>
        <taxon>Dermatophagoides</taxon>
    </lineage>
</organism>
<reference evidence="4" key="2">
    <citation type="journal article" date="2021" name="World Allergy Organ. J.">
        <title>Chromosome-level assembly of Dermatophagoides farinae genome and transcriptome reveals two novel allergens Der f 37 and Der f 39.</title>
        <authorList>
            <person name="Chen J."/>
            <person name="Cai Z."/>
            <person name="Fan D."/>
            <person name="Hu J."/>
            <person name="Hou Y."/>
            <person name="He Y."/>
            <person name="Zhang Z."/>
            <person name="Zhao Z."/>
            <person name="Gao P."/>
            <person name="Hu W."/>
            <person name="Sun J."/>
            <person name="Li J."/>
            <person name="Ji K."/>
        </authorList>
    </citation>
    <scope>NUCLEOTIDE SEQUENCE</scope>
    <source>
        <strain evidence="4">JKM2019</strain>
    </source>
</reference>